<feature type="domain" description="Protein kinase" evidence="5">
    <location>
        <begin position="657"/>
        <end position="909"/>
    </location>
</feature>
<dbReference type="GO" id="GO:0005829">
    <property type="term" value="C:cytosol"/>
    <property type="evidence" value="ECO:0007669"/>
    <property type="project" value="TreeGrafter"/>
</dbReference>
<proteinExistence type="predicted"/>
<dbReference type="Proteomes" id="UP001107558">
    <property type="component" value="Chromosome 2"/>
</dbReference>
<dbReference type="InterPro" id="IPR011009">
    <property type="entry name" value="Kinase-like_dom_sf"/>
</dbReference>
<dbReference type="FunFam" id="1.10.510.10:FF:000351">
    <property type="entry name" value="PAS domain-containing serine/threonine-protein kinase"/>
    <property type="match status" value="1"/>
</dbReference>
<organism evidence="7 8">
    <name type="scientific">Polypedilum vanderplanki</name>
    <name type="common">Sleeping chironomid midge</name>
    <dbReference type="NCBI Taxonomy" id="319348"/>
    <lineage>
        <taxon>Eukaryota</taxon>
        <taxon>Metazoa</taxon>
        <taxon>Ecdysozoa</taxon>
        <taxon>Arthropoda</taxon>
        <taxon>Hexapoda</taxon>
        <taxon>Insecta</taxon>
        <taxon>Pterygota</taxon>
        <taxon>Neoptera</taxon>
        <taxon>Endopterygota</taxon>
        <taxon>Diptera</taxon>
        <taxon>Nematocera</taxon>
        <taxon>Chironomoidea</taxon>
        <taxon>Chironomidae</taxon>
        <taxon>Chironominae</taxon>
        <taxon>Polypedilum</taxon>
        <taxon>Polypedilum</taxon>
    </lineage>
</organism>
<dbReference type="Gene3D" id="1.10.510.10">
    <property type="entry name" value="Transferase(Phosphotransferase) domain 1"/>
    <property type="match status" value="1"/>
</dbReference>
<evidence type="ECO:0000313" key="8">
    <source>
        <dbReference type="Proteomes" id="UP001107558"/>
    </source>
</evidence>
<protein>
    <recommendedName>
        <fullName evidence="9">PAS domain-containing serine/threonine-protein kinase</fullName>
    </recommendedName>
</protein>
<evidence type="ECO:0000256" key="4">
    <source>
        <dbReference type="SAM" id="MobiDB-lite"/>
    </source>
</evidence>
<dbReference type="Gene3D" id="3.30.450.20">
    <property type="entry name" value="PAS domain"/>
    <property type="match status" value="2"/>
</dbReference>
<feature type="compositionally biased region" description="Polar residues" evidence="4">
    <location>
        <begin position="1031"/>
        <end position="1041"/>
    </location>
</feature>
<dbReference type="Gene3D" id="3.30.200.20">
    <property type="entry name" value="Phosphorylase Kinase, domain 1"/>
    <property type="match status" value="1"/>
</dbReference>
<dbReference type="GO" id="GO:0035556">
    <property type="term" value="P:intracellular signal transduction"/>
    <property type="evidence" value="ECO:0007669"/>
    <property type="project" value="TreeGrafter"/>
</dbReference>
<keyword evidence="1 3" id="KW-0547">Nucleotide-binding</keyword>
<feature type="region of interest" description="Disordered" evidence="4">
    <location>
        <begin position="998"/>
        <end position="1041"/>
    </location>
</feature>
<dbReference type="OrthoDB" id="10252171at2759"/>
<sequence length="1155" mass="129460">MEKIKLDGFNGLRFTPYRKKGCFTPNSGSPYNCTLFNTKCGINPNKAVFTIDSKTSSILIVNKNATQLLGYTSKEFCDSNMKFSNLLTCKNKVHVSALAENQFNSEDGTMMLLSGKVVEMIHKNGQKIPVSLWIRHIDNHCNDARCLAVAEAVERKIGQLVIDSNGTIISGDNEALLLFQLDSLEKFIGLDIAVLVPSIQLPQHDMGVVNSTETIPKHIRKQRATGKTQDGVSFPLCLMITKHENDEENKEIFSSDANLSYYDITIWVYSNLSGLIIIDDNSIIESCNHHFSTLMFGYPQSKIIGQNIFKLIPNFGQEFEYIDARNQISSAVENEESETETDHILMNDPFSMSLAPPPSSVASSIGNTNTKIKEGFKICLDFTSSSHSSLKSDIDKIDTENDKNIANYSTDDDTNELLTPVNEDPVTDQISNSNGISTTNTFSNNLEMTPKSYNNINSSISKTIESQTTKNSTAVTSTPDIRKRSSIGPSLDMNYLLKYQSPSQNTITQQFNYNYVDGKYKGEAVHADGNIIDIVYTINRHNLISSNSTIYLIWISRDRGSESINEDEEGDDDKQFNLTLTLNSFTSTIDNSVGGAAIKNTTASSACISNATSMMTSATAGTNTLANITSQASRPNSLSIISQCEEEQISGEYSKNYTTLKQIGKGAYGFVKMAYRNSDKLLVISKFILKEKLCPNFMITTEDNKEIPMEIYLLMRVKHPNIVSVLDVYENEKFFQLIMEKHGSAMDLFEFIDRRPLMDEKLGCFIFRQIANAVDYLHSLNILHRDIKDENIIIDHHFQIKLIDFGSATFMQEGKMFSTFYGTTEYCSPEVLAGNKYKGPELEMWSLGVTLYVLMFFENPFLDMEDTLRAELLFPQDVSVALENLLLRMLDKDPNTRITMKELLANEWITQEIVNNFNFASIVPCTESESHPDVYFDSGLAAAYSSATALSTSHDSLSLVDDSIVDACDENDMKCDFDDHIMVKINQNLTELNLNKDDSSMINANNSNRTSSNRSKTGNKLKVDVSDDQQQHQPKQSDISQTLSSFESNICITISSSNPLTTSKSENNIFDKNMSMNASHFNVVSLSDLSAESNGDLHYMNDLSRTQVLNRLSDENINNNDENPSAKELALLCVENEEFLWEKHYYSRVDAFEDN</sequence>
<evidence type="ECO:0008006" key="9">
    <source>
        <dbReference type="Google" id="ProtNLM"/>
    </source>
</evidence>
<evidence type="ECO:0000256" key="2">
    <source>
        <dbReference type="ARBA" id="ARBA00022840"/>
    </source>
</evidence>
<dbReference type="CDD" id="cd00130">
    <property type="entry name" value="PAS"/>
    <property type="match status" value="2"/>
</dbReference>
<gene>
    <name evidence="7" type="ORF">PVAND_007215</name>
</gene>
<name>A0A9J6C5R3_POLVA</name>
<feature type="compositionally biased region" description="Low complexity" evidence="4">
    <location>
        <begin position="1005"/>
        <end position="1015"/>
    </location>
</feature>
<dbReference type="PROSITE" id="PS50112">
    <property type="entry name" value="PAS"/>
    <property type="match status" value="1"/>
</dbReference>
<evidence type="ECO:0000256" key="1">
    <source>
        <dbReference type="ARBA" id="ARBA00022741"/>
    </source>
</evidence>
<accession>A0A9J6C5R3</accession>
<feature type="binding site" evidence="3">
    <location>
        <position position="690"/>
    </location>
    <ligand>
        <name>ATP</name>
        <dbReference type="ChEBI" id="CHEBI:30616"/>
    </ligand>
</feature>
<evidence type="ECO:0000256" key="3">
    <source>
        <dbReference type="PROSITE-ProRule" id="PRU10141"/>
    </source>
</evidence>
<dbReference type="PANTHER" id="PTHR24346:SF51">
    <property type="entry name" value="PAS DOMAIN-CONTAINING SERINE_THREONINE-PROTEIN KINASE"/>
    <property type="match status" value="1"/>
</dbReference>
<dbReference type="FunFam" id="3.30.200.20:FF:000314">
    <property type="entry name" value="Serine/threonine protein kinase"/>
    <property type="match status" value="1"/>
</dbReference>
<dbReference type="InterPro" id="IPR000719">
    <property type="entry name" value="Prot_kinase_dom"/>
</dbReference>
<feature type="domain" description="PAS" evidence="6">
    <location>
        <begin position="48"/>
        <end position="76"/>
    </location>
</feature>
<comment type="caution">
    <text evidence="7">The sequence shown here is derived from an EMBL/GenBank/DDBJ whole genome shotgun (WGS) entry which is preliminary data.</text>
</comment>
<dbReference type="GO" id="GO:0005524">
    <property type="term" value="F:ATP binding"/>
    <property type="evidence" value="ECO:0007669"/>
    <property type="project" value="UniProtKB-UniRule"/>
</dbReference>
<dbReference type="PROSITE" id="PS00108">
    <property type="entry name" value="PROTEIN_KINASE_ST"/>
    <property type="match status" value="1"/>
</dbReference>
<dbReference type="Pfam" id="PF00069">
    <property type="entry name" value="Pkinase"/>
    <property type="match status" value="1"/>
</dbReference>
<dbReference type="PROSITE" id="PS50011">
    <property type="entry name" value="PROTEIN_KINASE_DOM"/>
    <property type="match status" value="1"/>
</dbReference>
<keyword evidence="2 3" id="KW-0067">ATP-binding</keyword>
<dbReference type="EMBL" id="JADBJN010000002">
    <property type="protein sequence ID" value="KAG5677457.1"/>
    <property type="molecule type" value="Genomic_DNA"/>
</dbReference>
<dbReference type="PROSITE" id="PS00107">
    <property type="entry name" value="PROTEIN_KINASE_ATP"/>
    <property type="match status" value="1"/>
</dbReference>
<reference evidence="7" key="1">
    <citation type="submission" date="2021-03" db="EMBL/GenBank/DDBJ databases">
        <title>Chromosome level genome of the anhydrobiotic midge Polypedilum vanderplanki.</title>
        <authorList>
            <person name="Yoshida Y."/>
            <person name="Kikawada T."/>
            <person name="Gusev O."/>
        </authorList>
    </citation>
    <scope>NUCLEOTIDE SEQUENCE</scope>
    <source>
        <strain evidence="7">NIAS01</strain>
        <tissue evidence="7">Whole body or cell culture</tissue>
    </source>
</reference>
<dbReference type="FunFam" id="3.30.450.20:FF:000059">
    <property type="entry name" value="PAS domain containing serine/threonine kinase"/>
    <property type="match status" value="1"/>
</dbReference>
<dbReference type="SMART" id="SM00220">
    <property type="entry name" value="S_TKc"/>
    <property type="match status" value="1"/>
</dbReference>
<dbReference type="AlphaFoldDB" id="A0A9J6C5R3"/>
<dbReference type="GO" id="GO:0005634">
    <property type="term" value="C:nucleus"/>
    <property type="evidence" value="ECO:0007669"/>
    <property type="project" value="TreeGrafter"/>
</dbReference>
<dbReference type="GO" id="GO:0045719">
    <property type="term" value="P:negative regulation of glycogen biosynthetic process"/>
    <property type="evidence" value="ECO:0007669"/>
    <property type="project" value="TreeGrafter"/>
</dbReference>
<dbReference type="SUPFAM" id="SSF55785">
    <property type="entry name" value="PYP-like sensor domain (PAS domain)"/>
    <property type="match status" value="1"/>
</dbReference>
<dbReference type="InterPro" id="IPR008271">
    <property type="entry name" value="Ser/Thr_kinase_AS"/>
</dbReference>
<dbReference type="InterPro" id="IPR035965">
    <property type="entry name" value="PAS-like_dom_sf"/>
</dbReference>
<keyword evidence="8" id="KW-1185">Reference proteome</keyword>
<evidence type="ECO:0000259" key="5">
    <source>
        <dbReference type="PROSITE" id="PS50011"/>
    </source>
</evidence>
<dbReference type="GO" id="GO:0004674">
    <property type="term" value="F:protein serine/threonine kinase activity"/>
    <property type="evidence" value="ECO:0007669"/>
    <property type="project" value="TreeGrafter"/>
</dbReference>
<dbReference type="PANTHER" id="PTHR24346">
    <property type="entry name" value="MAP/MICROTUBULE AFFINITY-REGULATING KINASE"/>
    <property type="match status" value="1"/>
</dbReference>
<dbReference type="InterPro" id="IPR017441">
    <property type="entry name" value="Protein_kinase_ATP_BS"/>
</dbReference>
<evidence type="ECO:0000313" key="7">
    <source>
        <dbReference type="EMBL" id="KAG5677457.1"/>
    </source>
</evidence>
<dbReference type="SUPFAM" id="SSF56112">
    <property type="entry name" value="Protein kinase-like (PK-like)"/>
    <property type="match status" value="1"/>
</dbReference>
<dbReference type="Pfam" id="PF13426">
    <property type="entry name" value="PAS_9"/>
    <property type="match status" value="2"/>
</dbReference>
<dbReference type="InterPro" id="IPR000014">
    <property type="entry name" value="PAS"/>
</dbReference>
<evidence type="ECO:0000259" key="6">
    <source>
        <dbReference type="PROSITE" id="PS50112"/>
    </source>
</evidence>